<dbReference type="InterPro" id="IPR013106">
    <property type="entry name" value="Ig_V-set"/>
</dbReference>
<sequence>RTICFYLLFCSQVTVTQTPVVSVAPGLTVTLTCKTNSAVHGNTYLFWYQQKPGEEPKLIMEYVNQLVSPTPARFMRLLQPAIDHTHSTPPTPGRERGGIPSRSPPPHQTRKNIQNNKLDSDQGHQTVRRTIIDTIQTPCPHSSPVSLCCPVRGHT</sequence>
<feature type="region of interest" description="Disordered" evidence="1">
    <location>
        <begin position="83"/>
        <end position="124"/>
    </location>
</feature>
<dbReference type="Proteomes" id="UP000694546">
    <property type="component" value="Chromosome 5"/>
</dbReference>
<dbReference type="Gene3D" id="2.60.40.10">
    <property type="entry name" value="Immunoglobulins"/>
    <property type="match status" value="1"/>
</dbReference>
<dbReference type="InterPro" id="IPR013783">
    <property type="entry name" value="Ig-like_fold"/>
</dbReference>
<dbReference type="GeneTree" id="ENSGT01150000286956"/>
<dbReference type="AlphaFoldDB" id="A0A8C5CYW6"/>
<name>A0A8C5CYW6_GADMO</name>
<protein>
    <submittedName>
        <fullName evidence="4">Immunoglobulin light 3 variable 1</fullName>
    </submittedName>
</protein>
<keyword evidence="5" id="KW-1185">Reference proteome</keyword>
<feature type="chain" id="PRO_5034505858" evidence="2">
    <location>
        <begin position="19"/>
        <end position="155"/>
    </location>
</feature>
<evidence type="ECO:0000313" key="4">
    <source>
        <dbReference type="Ensembl" id="ENSGMOP00000065112.1"/>
    </source>
</evidence>
<reference evidence="4" key="2">
    <citation type="submission" date="2025-09" db="UniProtKB">
        <authorList>
            <consortium name="Ensembl"/>
        </authorList>
    </citation>
    <scope>IDENTIFICATION</scope>
</reference>
<organism evidence="4 5">
    <name type="scientific">Gadus morhua</name>
    <name type="common">Atlantic cod</name>
    <dbReference type="NCBI Taxonomy" id="8049"/>
    <lineage>
        <taxon>Eukaryota</taxon>
        <taxon>Metazoa</taxon>
        <taxon>Chordata</taxon>
        <taxon>Craniata</taxon>
        <taxon>Vertebrata</taxon>
        <taxon>Euteleostomi</taxon>
        <taxon>Actinopterygii</taxon>
        <taxon>Neopterygii</taxon>
        <taxon>Teleostei</taxon>
        <taxon>Neoteleostei</taxon>
        <taxon>Acanthomorphata</taxon>
        <taxon>Zeiogadaria</taxon>
        <taxon>Gadariae</taxon>
        <taxon>Gadiformes</taxon>
        <taxon>Gadoidei</taxon>
        <taxon>Gadidae</taxon>
        <taxon>Gadus</taxon>
    </lineage>
</organism>
<evidence type="ECO:0000313" key="5">
    <source>
        <dbReference type="Proteomes" id="UP000694546"/>
    </source>
</evidence>
<evidence type="ECO:0000256" key="2">
    <source>
        <dbReference type="SAM" id="SignalP"/>
    </source>
</evidence>
<evidence type="ECO:0000256" key="1">
    <source>
        <dbReference type="SAM" id="MobiDB-lite"/>
    </source>
</evidence>
<dbReference type="SUPFAM" id="SSF48726">
    <property type="entry name" value="Immunoglobulin"/>
    <property type="match status" value="1"/>
</dbReference>
<evidence type="ECO:0000259" key="3">
    <source>
        <dbReference type="Pfam" id="PF07686"/>
    </source>
</evidence>
<dbReference type="InterPro" id="IPR036179">
    <property type="entry name" value="Ig-like_dom_sf"/>
</dbReference>
<reference evidence="4" key="1">
    <citation type="submission" date="2025-08" db="UniProtKB">
        <authorList>
            <consortium name="Ensembl"/>
        </authorList>
    </citation>
    <scope>IDENTIFICATION</scope>
</reference>
<proteinExistence type="predicted"/>
<dbReference type="PANTHER" id="PTHR23267">
    <property type="entry name" value="IMMUNOGLOBULIN LIGHT CHAIN"/>
    <property type="match status" value="1"/>
</dbReference>
<dbReference type="Pfam" id="PF07686">
    <property type="entry name" value="V-set"/>
    <property type="match status" value="1"/>
</dbReference>
<dbReference type="InterPro" id="IPR050150">
    <property type="entry name" value="IgV_Light_Chain"/>
</dbReference>
<dbReference type="Ensembl" id="ENSGMOT00000067574.1">
    <property type="protein sequence ID" value="ENSGMOP00000065112.1"/>
    <property type="gene ID" value="ENSGMOG00000026978.1"/>
</dbReference>
<feature type="signal peptide" evidence="2">
    <location>
        <begin position="1"/>
        <end position="18"/>
    </location>
</feature>
<accession>A0A8C5CYW6</accession>
<keyword evidence="2" id="KW-0732">Signal</keyword>
<feature type="domain" description="Immunoglobulin V-set" evidence="3">
    <location>
        <begin position="19"/>
        <end position="65"/>
    </location>
</feature>